<dbReference type="Gramene" id="BGIOSGA006012-TA">
    <property type="protein sequence ID" value="BGIOSGA006012-PA"/>
    <property type="gene ID" value="BGIOSGA006012"/>
</dbReference>
<organism evidence="2 3">
    <name type="scientific">Oryza sativa subsp. indica</name>
    <name type="common">Rice</name>
    <dbReference type="NCBI Taxonomy" id="39946"/>
    <lineage>
        <taxon>Eukaryota</taxon>
        <taxon>Viridiplantae</taxon>
        <taxon>Streptophyta</taxon>
        <taxon>Embryophyta</taxon>
        <taxon>Tracheophyta</taxon>
        <taxon>Spermatophyta</taxon>
        <taxon>Magnoliopsida</taxon>
        <taxon>Liliopsida</taxon>
        <taxon>Poales</taxon>
        <taxon>Poaceae</taxon>
        <taxon>BOP clade</taxon>
        <taxon>Oryzoideae</taxon>
        <taxon>Oryzeae</taxon>
        <taxon>Oryzinae</taxon>
        <taxon>Oryza</taxon>
        <taxon>Oryza sativa</taxon>
    </lineage>
</organism>
<evidence type="ECO:0000313" key="3">
    <source>
        <dbReference type="Proteomes" id="UP000007015"/>
    </source>
</evidence>
<dbReference type="HOGENOM" id="CLU_809825_0_0_1"/>
<dbReference type="Proteomes" id="UP000007015">
    <property type="component" value="Chromosome 2"/>
</dbReference>
<protein>
    <submittedName>
        <fullName evidence="2">Uncharacterized protein</fullName>
    </submittedName>
</protein>
<feature type="compositionally biased region" description="Basic residues" evidence="1">
    <location>
        <begin position="315"/>
        <end position="327"/>
    </location>
</feature>
<reference evidence="2 3" key="1">
    <citation type="journal article" date="2005" name="PLoS Biol.">
        <title>The genomes of Oryza sativa: a history of duplications.</title>
        <authorList>
            <person name="Yu J."/>
            <person name="Wang J."/>
            <person name="Lin W."/>
            <person name="Li S."/>
            <person name="Li H."/>
            <person name="Zhou J."/>
            <person name="Ni P."/>
            <person name="Dong W."/>
            <person name="Hu S."/>
            <person name="Zeng C."/>
            <person name="Zhang J."/>
            <person name="Zhang Y."/>
            <person name="Li R."/>
            <person name="Xu Z."/>
            <person name="Li S."/>
            <person name="Li X."/>
            <person name="Zheng H."/>
            <person name="Cong L."/>
            <person name="Lin L."/>
            <person name="Yin J."/>
            <person name="Geng J."/>
            <person name="Li G."/>
            <person name="Shi J."/>
            <person name="Liu J."/>
            <person name="Lv H."/>
            <person name="Li J."/>
            <person name="Wang J."/>
            <person name="Deng Y."/>
            <person name="Ran L."/>
            <person name="Shi X."/>
            <person name="Wang X."/>
            <person name="Wu Q."/>
            <person name="Li C."/>
            <person name="Ren X."/>
            <person name="Wang J."/>
            <person name="Wang X."/>
            <person name="Li D."/>
            <person name="Liu D."/>
            <person name="Zhang X."/>
            <person name="Ji Z."/>
            <person name="Zhao W."/>
            <person name="Sun Y."/>
            <person name="Zhang Z."/>
            <person name="Bao J."/>
            <person name="Han Y."/>
            <person name="Dong L."/>
            <person name="Ji J."/>
            <person name="Chen P."/>
            <person name="Wu S."/>
            <person name="Liu J."/>
            <person name="Xiao Y."/>
            <person name="Bu D."/>
            <person name="Tan J."/>
            <person name="Yang L."/>
            <person name="Ye C."/>
            <person name="Zhang J."/>
            <person name="Xu J."/>
            <person name="Zhou Y."/>
            <person name="Yu Y."/>
            <person name="Zhang B."/>
            <person name="Zhuang S."/>
            <person name="Wei H."/>
            <person name="Liu B."/>
            <person name="Lei M."/>
            <person name="Yu H."/>
            <person name="Li Y."/>
            <person name="Xu H."/>
            <person name="Wei S."/>
            <person name="He X."/>
            <person name="Fang L."/>
            <person name="Zhang Z."/>
            <person name="Zhang Y."/>
            <person name="Huang X."/>
            <person name="Su Z."/>
            <person name="Tong W."/>
            <person name="Li J."/>
            <person name="Tong Z."/>
            <person name="Li S."/>
            <person name="Ye J."/>
            <person name="Wang L."/>
            <person name="Fang L."/>
            <person name="Lei T."/>
            <person name="Chen C."/>
            <person name="Chen H."/>
            <person name="Xu Z."/>
            <person name="Li H."/>
            <person name="Huang H."/>
            <person name="Zhang F."/>
            <person name="Xu H."/>
            <person name="Li N."/>
            <person name="Zhao C."/>
            <person name="Li S."/>
            <person name="Dong L."/>
            <person name="Huang Y."/>
            <person name="Li L."/>
            <person name="Xi Y."/>
            <person name="Qi Q."/>
            <person name="Li W."/>
            <person name="Zhang B."/>
            <person name="Hu W."/>
            <person name="Zhang Y."/>
            <person name="Tian X."/>
            <person name="Jiao Y."/>
            <person name="Liang X."/>
            <person name="Jin J."/>
            <person name="Gao L."/>
            <person name="Zheng W."/>
            <person name="Hao B."/>
            <person name="Liu S."/>
            <person name="Wang W."/>
            <person name="Yuan L."/>
            <person name="Cao M."/>
            <person name="McDermott J."/>
            <person name="Samudrala R."/>
            <person name="Wang J."/>
            <person name="Wong G.K."/>
            <person name="Yang H."/>
        </authorList>
    </citation>
    <scope>NUCLEOTIDE SEQUENCE [LARGE SCALE GENOMIC DNA]</scope>
    <source>
        <strain evidence="3">cv. 93-11</strain>
    </source>
</reference>
<evidence type="ECO:0000313" key="2">
    <source>
        <dbReference type="EMBL" id="EEC73624.1"/>
    </source>
</evidence>
<keyword evidence="3" id="KW-1185">Reference proteome</keyword>
<dbReference type="PANTHER" id="PTHR33087">
    <property type="entry name" value="OS07G0539200 PROTEIN"/>
    <property type="match status" value="1"/>
</dbReference>
<dbReference type="PANTHER" id="PTHR33087:SF31">
    <property type="entry name" value="OS06G0482850 PROTEIN"/>
    <property type="match status" value="1"/>
</dbReference>
<name>B8AFP5_ORYSI</name>
<accession>B8AFP5</accession>
<dbReference type="AlphaFoldDB" id="B8AFP5"/>
<sequence>MDELLARRQETAVIMLSSTGYPEDFFVTFSHAEDRDLVLTSPRLDYPSGRSYHLRAWDDRREGHHIFYRYRAKLCFEGIPMHARTDAAAEKLLVQNVPCTTLKSTQGGGTTTVLSNDPRSILKMAWFGLPNPDMEPIPRDMPLPEFNPMHNPPPDDDVTQGCGDDPMEVQVAINYSPEGDGSRKACPEYTPLATGLDAVQETSIDMVDQLVNSLSTPVRPPILPTPRPIRTKRPKIAIQSSQRHSEGLESKRRNNCKLEMVGQEIISKRFGTTNEGDTFNGNVKKLYLQRFKRPLTPRSLKMIADLVEKGASGRPKQRPSSSRRHPSPRPEDDRCCLGGRLHK</sequence>
<proteinExistence type="predicted"/>
<dbReference type="EMBL" id="CM000127">
    <property type="protein sequence ID" value="EEC73624.1"/>
    <property type="molecule type" value="Genomic_DNA"/>
</dbReference>
<dbReference type="InterPro" id="IPR053253">
    <property type="entry name" value="Sex_diff_modulator"/>
</dbReference>
<evidence type="ECO:0000256" key="1">
    <source>
        <dbReference type="SAM" id="MobiDB-lite"/>
    </source>
</evidence>
<feature type="region of interest" description="Disordered" evidence="1">
    <location>
        <begin position="306"/>
        <end position="343"/>
    </location>
</feature>
<gene>
    <name evidence="2" type="ORF">OsI_08127</name>
</gene>